<dbReference type="OrthoDB" id="795620at2"/>
<keyword evidence="2" id="KW-1185">Reference proteome</keyword>
<evidence type="ECO:0000313" key="1">
    <source>
        <dbReference type="EMBL" id="RKR82827.1"/>
    </source>
</evidence>
<comment type="caution">
    <text evidence="1">The sequence shown here is derived from an EMBL/GenBank/DDBJ whole genome shotgun (WGS) entry which is preliminary data.</text>
</comment>
<accession>A0A495J1M4</accession>
<evidence type="ECO:0000313" key="2">
    <source>
        <dbReference type="Proteomes" id="UP000268007"/>
    </source>
</evidence>
<dbReference type="AlphaFoldDB" id="A0A495J1M4"/>
<sequence>MEELTICYEYDFALTVRKKNGKQYKNHHIAGIGISYSTALFDAYTILKKRKCEILTINYVKAKSIAFAFDKDGASVKVSLNEYPPPIPDDYEKELNRLPKKQ</sequence>
<name>A0A495J1M4_9SPHI</name>
<dbReference type="RefSeq" id="WP_008504198.1">
    <property type="nucleotide sequence ID" value="NZ_RBKU01000001.1"/>
</dbReference>
<reference evidence="1 2" key="1">
    <citation type="submission" date="2018-10" db="EMBL/GenBank/DDBJ databases">
        <title>Genomic Encyclopedia of Archaeal and Bacterial Type Strains, Phase II (KMG-II): from individual species to whole genera.</title>
        <authorList>
            <person name="Goeker M."/>
        </authorList>
    </citation>
    <scope>NUCLEOTIDE SEQUENCE [LARGE SCALE GENOMIC DNA]</scope>
    <source>
        <strain evidence="1 2">DSM 18602</strain>
    </source>
</reference>
<dbReference type="Proteomes" id="UP000268007">
    <property type="component" value="Unassembled WGS sequence"/>
</dbReference>
<protein>
    <submittedName>
        <fullName evidence="1">Uncharacterized protein</fullName>
    </submittedName>
</protein>
<organism evidence="1 2">
    <name type="scientific">Mucilaginibacter gracilis</name>
    <dbReference type="NCBI Taxonomy" id="423350"/>
    <lineage>
        <taxon>Bacteria</taxon>
        <taxon>Pseudomonadati</taxon>
        <taxon>Bacteroidota</taxon>
        <taxon>Sphingobacteriia</taxon>
        <taxon>Sphingobacteriales</taxon>
        <taxon>Sphingobacteriaceae</taxon>
        <taxon>Mucilaginibacter</taxon>
    </lineage>
</organism>
<dbReference type="EMBL" id="RBKU01000001">
    <property type="protein sequence ID" value="RKR82827.1"/>
    <property type="molecule type" value="Genomic_DNA"/>
</dbReference>
<gene>
    <name evidence="1" type="ORF">BDD43_3017</name>
</gene>
<proteinExistence type="predicted"/>